<evidence type="ECO:0000256" key="5">
    <source>
        <dbReference type="ARBA" id="ARBA00023242"/>
    </source>
</evidence>
<dbReference type="InterPro" id="IPR007021">
    <property type="entry name" value="DUF659"/>
</dbReference>
<dbReference type="GO" id="GO:0008270">
    <property type="term" value="F:zinc ion binding"/>
    <property type="evidence" value="ECO:0007669"/>
    <property type="project" value="UniProtKB-KW"/>
</dbReference>
<evidence type="ECO:0000259" key="6">
    <source>
        <dbReference type="Pfam" id="PF04937"/>
    </source>
</evidence>
<comment type="subcellular location">
    <subcellularLocation>
        <location evidence="1">Nucleus</location>
    </subcellularLocation>
</comment>
<keyword evidence="4" id="KW-0862">Zinc</keyword>
<dbReference type="EMBL" id="CP055900">
    <property type="protein sequence ID" value="QKX59215.1"/>
    <property type="molecule type" value="Genomic_DNA"/>
</dbReference>
<reference evidence="9" key="1">
    <citation type="submission" date="2020-06" db="EMBL/GenBank/DDBJ databases">
        <title>A chromosome-scale genome assembly of Talaromyces rugulosus W13939.</title>
        <authorList>
            <person name="Wang B."/>
            <person name="Guo L."/>
            <person name="Ye K."/>
            <person name="Wang L."/>
        </authorList>
    </citation>
    <scope>NUCLEOTIDE SEQUENCE [LARGE SCALE GENOMIC DNA]</scope>
    <source>
        <strain evidence="9">W13939</strain>
    </source>
</reference>
<dbReference type="OrthoDB" id="4225352at2759"/>
<dbReference type="InterPro" id="IPR008906">
    <property type="entry name" value="HATC_C_dom"/>
</dbReference>
<dbReference type="PANTHER" id="PTHR46481">
    <property type="entry name" value="ZINC FINGER BED DOMAIN-CONTAINING PROTEIN 4"/>
    <property type="match status" value="1"/>
</dbReference>
<evidence type="ECO:0000259" key="7">
    <source>
        <dbReference type="Pfam" id="PF05699"/>
    </source>
</evidence>
<dbReference type="InterPro" id="IPR052035">
    <property type="entry name" value="ZnF_BED_domain_contain"/>
</dbReference>
<gene>
    <name evidence="8" type="ORF">TRUGW13939_06347</name>
</gene>
<proteinExistence type="predicted"/>
<evidence type="ECO:0000256" key="2">
    <source>
        <dbReference type="ARBA" id="ARBA00022723"/>
    </source>
</evidence>
<dbReference type="GO" id="GO:0046983">
    <property type="term" value="F:protein dimerization activity"/>
    <property type="evidence" value="ECO:0007669"/>
    <property type="project" value="InterPro"/>
</dbReference>
<dbReference type="AlphaFoldDB" id="A0A7H8R0H0"/>
<dbReference type="Pfam" id="PF04937">
    <property type="entry name" value="DUF659"/>
    <property type="match status" value="1"/>
</dbReference>
<dbReference type="Proteomes" id="UP000509510">
    <property type="component" value="Chromosome III"/>
</dbReference>
<dbReference type="GeneID" id="55993842"/>
<dbReference type="RefSeq" id="XP_035345393.1">
    <property type="nucleotide sequence ID" value="XM_035489500.1"/>
</dbReference>
<dbReference type="InterPro" id="IPR012337">
    <property type="entry name" value="RNaseH-like_sf"/>
</dbReference>
<sequence>MNSLSDDFWRQIPRPPASQLLISPGSFPGGKKSHEEIDQLLGMSIFTGARPFSTFDSNEMRLLVSALDPTYRIPGINKIIESILPHCYATVQDEVFQKITKSQYLNVSLDESTDIRKRRILNISVSDSKRSYFIGLRDLQDETATAENLANWIITELQDLTNNDLSRINSITTDTCSTMHSLWGILASREETKHVFSLGCDSHGLQLLIKDIILLPSISKVFRNAQLIVTHFNTAPLQLAVLRQTQLQEYKEERALLGSIITRWGSQYLMLQSLKNNEKALTQYVRDNRCKDEIKSILRSMDFWDDLSQILVLLKPIHEHIKASEAVASHAGCVLRRWFGIMRHLETFQKSWTVGNDISSYMASRFHDRMRRQVQDLHWAAYYLNPLIIHEDMPSSLQGKVFQAIERYCTQKPQEATLQFAQFRTSAGEFFQSRCWSHKTDPKSFWEVQKSTSQASRELSTFALRLFNTTATSAPSERAFSAQNRQLTLSRNRMTSAHTDMVTFIYLNARSLRDEQEIEDNNDHLAEEDNLISRWGEMPHILEEPLQLENETALIQAAQAAQVLQA</sequence>
<keyword evidence="5" id="KW-0539">Nucleus</keyword>
<evidence type="ECO:0000256" key="3">
    <source>
        <dbReference type="ARBA" id="ARBA00022771"/>
    </source>
</evidence>
<name>A0A7H8R0H0_TALRU</name>
<evidence type="ECO:0000313" key="8">
    <source>
        <dbReference type="EMBL" id="QKX59215.1"/>
    </source>
</evidence>
<organism evidence="8 9">
    <name type="scientific">Talaromyces rugulosus</name>
    <name type="common">Penicillium rugulosum</name>
    <dbReference type="NCBI Taxonomy" id="121627"/>
    <lineage>
        <taxon>Eukaryota</taxon>
        <taxon>Fungi</taxon>
        <taxon>Dikarya</taxon>
        <taxon>Ascomycota</taxon>
        <taxon>Pezizomycotina</taxon>
        <taxon>Eurotiomycetes</taxon>
        <taxon>Eurotiomycetidae</taxon>
        <taxon>Eurotiales</taxon>
        <taxon>Trichocomaceae</taxon>
        <taxon>Talaromyces</taxon>
        <taxon>Talaromyces sect. Islandici</taxon>
    </lineage>
</organism>
<keyword evidence="2" id="KW-0479">Metal-binding</keyword>
<dbReference type="GO" id="GO:0005634">
    <property type="term" value="C:nucleus"/>
    <property type="evidence" value="ECO:0007669"/>
    <property type="project" value="UniProtKB-SubCell"/>
</dbReference>
<dbReference type="PANTHER" id="PTHR46481:SF10">
    <property type="entry name" value="ZINC FINGER BED DOMAIN-CONTAINING PROTEIN 39"/>
    <property type="match status" value="1"/>
</dbReference>
<feature type="domain" description="DUF659" evidence="6">
    <location>
        <begin position="77"/>
        <end position="228"/>
    </location>
</feature>
<evidence type="ECO:0000256" key="1">
    <source>
        <dbReference type="ARBA" id="ARBA00004123"/>
    </source>
</evidence>
<keyword evidence="3" id="KW-0863">Zinc-finger</keyword>
<dbReference type="KEGG" id="trg:TRUGW13939_06347"/>
<keyword evidence="9" id="KW-1185">Reference proteome</keyword>
<dbReference type="Pfam" id="PF05699">
    <property type="entry name" value="Dimer_Tnp_hAT"/>
    <property type="match status" value="1"/>
</dbReference>
<evidence type="ECO:0000256" key="4">
    <source>
        <dbReference type="ARBA" id="ARBA00022833"/>
    </source>
</evidence>
<evidence type="ECO:0008006" key="10">
    <source>
        <dbReference type="Google" id="ProtNLM"/>
    </source>
</evidence>
<evidence type="ECO:0000313" key="9">
    <source>
        <dbReference type="Proteomes" id="UP000509510"/>
    </source>
</evidence>
<protein>
    <recommendedName>
        <fullName evidence="10">DUF659 domain-containing protein</fullName>
    </recommendedName>
</protein>
<dbReference type="SUPFAM" id="SSF53098">
    <property type="entry name" value="Ribonuclease H-like"/>
    <property type="match status" value="1"/>
</dbReference>
<feature type="domain" description="HAT C-terminal dimerisation" evidence="7">
    <location>
        <begin position="432"/>
        <end position="506"/>
    </location>
</feature>
<accession>A0A7H8R0H0</accession>